<gene>
    <name evidence="1" type="ORF">CNX65_07815</name>
</gene>
<sequence>MVHQSAQDTVQAAGLYLLREEDATGQGRLLLHDRNWVTTAQSVPAGQVVDCSTAITLSAKKIGE</sequence>
<keyword evidence="2" id="KW-1185">Reference proteome</keyword>
<reference evidence="1" key="1">
    <citation type="submission" date="2017-09" db="EMBL/GenBank/DDBJ databases">
        <title>Complete Genome Sequence of ansamitocin-producing Bacterium Actinosynnema pretiosum X47.</title>
        <authorList>
            <person name="Cao G."/>
            <person name="Zong G."/>
            <person name="Zhong C."/>
            <person name="Fu J."/>
        </authorList>
    </citation>
    <scope>NUCLEOTIDE SEQUENCE [LARGE SCALE GENOMIC DNA]</scope>
    <source>
        <strain evidence="1">X47</strain>
    </source>
</reference>
<protein>
    <submittedName>
        <fullName evidence="1">Uncharacterized protein</fullName>
    </submittedName>
</protein>
<organism evidence="1 2">
    <name type="scientific">Actinosynnema pretiosum</name>
    <dbReference type="NCBI Taxonomy" id="42197"/>
    <lineage>
        <taxon>Bacteria</taxon>
        <taxon>Bacillati</taxon>
        <taxon>Actinomycetota</taxon>
        <taxon>Actinomycetes</taxon>
        <taxon>Pseudonocardiales</taxon>
        <taxon>Pseudonocardiaceae</taxon>
        <taxon>Actinosynnema</taxon>
    </lineage>
</organism>
<evidence type="ECO:0000313" key="1">
    <source>
        <dbReference type="EMBL" id="ATE58046.1"/>
    </source>
</evidence>
<dbReference type="Proteomes" id="UP000218505">
    <property type="component" value="Chromosome"/>
</dbReference>
<dbReference type="EMBL" id="CP023445">
    <property type="protein sequence ID" value="ATE58046.1"/>
    <property type="molecule type" value="Genomic_DNA"/>
</dbReference>
<name>A0A290ZGB1_9PSEU</name>
<dbReference type="KEGG" id="apre:CNX65_07815"/>
<evidence type="ECO:0000313" key="2">
    <source>
        <dbReference type="Proteomes" id="UP000218505"/>
    </source>
</evidence>
<dbReference type="AlphaFoldDB" id="A0A290ZGB1"/>
<accession>A0A290ZGB1</accession>
<proteinExistence type="predicted"/>